<dbReference type="GO" id="GO:0007018">
    <property type="term" value="P:microtubule-based movement"/>
    <property type="evidence" value="ECO:0007669"/>
    <property type="project" value="InterPro"/>
</dbReference>
<evidence type="ECO:0000256" key="7">
    <source>
        <dbReference type="RuleBase" id="RU000394"/>
    </source>
</evidence>
<keyword evidence="11" id="KW-1185">Reference proteome</keyword>
<dbReference type="PANTHER" id="PTHR47968">
    <property type="entry name" value="CENTROMERE PROTEIN E"/>
    <property type="match status" value="1"/>
</dbReference>
<dbReference type="SMART" id="SM00129">
    <property type="entry name" value="KISc"/>
    <property type="match status" value="1"/>
</dbReference>
<dbReference type="Gene3D" id="3.40.850.10">
    <property type="entry name" value="Kinesin motor domain"/>
    <property type="match status" value="1"/>
</dbReference>
<organism evidence="10 11">
    <name type="scientific">Symbiodinium natans</name>
    <dbReference type="NCBI Taxonomy" id="878477"/>
    <lineage>
        <taxon>Eukaryota</taxon>
        <taxon>Sar</taxon>
        <taxon>Alveolata</taxon>
        <taxon>Dinophyceae</taxon>
        <taxon>Suessiales</taxon>
        <taxon>Symbiodiniaceae</taxon>
        <taxon>Symbiodinium</taxon>
    </lineage>
</organism>
<evidence type="ECO:0000313" key="10">
    <source>
        <dbReference type="EMBL" id="CAE7302149.1"/>
    </source>
</evidence>
<dbReference type="EMBL" id="CAJNDS010002068">
    <property type="protein sequence ID" value="CAE7302149.1"/>
    <property type="molecule type" value="Genomic_DNA"/>
</dbReference>
<evidence type="ECO:0000256" key="4">
    <source>
        <dbReference type="ARBA" id="ARBA00023054"/>
    </source>
</evidence>
<dbReference type="InterPro" id="IPR019821">
    <property type="entry name" value="Kinesin_motor_CS"/>
</dbReference>
<dbReference type="Proteomes" id="UP000604046">
    <property type="component" value="Unassembled WGS sequence"/>
</dbReference>
<dbReference type="GO" id="GO:0008017">
    <property type="term" value="F:microtubule binding"/>
    <property type="evidence" value="ECO:0007669"/>
    <property type="project" value="InterPro"/>
</dbReference>
<dbReference type="GO" id="GO:0003777">
    <property type="term" value="F:microtubule motor activity"/>
    <property type="evidence" value="ECO:0007669"/>
    <property type="project" value="InterPro"/>
</dbReference>
<comment type="similarity">
    <text evidence="6 7">Belongs to the TRAFAC class myosin-kinesin ATPase superfamily. Kinesin family.</text>
</comment>
<feature type="domain" description="Kinesin motor" evidence="9">
    <location>
        <begin position="56"/>
        <end position="391"/>
    </location>
</feature>
<evidence type="ECO:0000256" key="2">
    <source>
        <dbReference type="ARBA" id="ARBA00022741"/>
    </source>
</evidence>
<comment type="caution">
    <text evidence="10">The sequence shown here is derived from an EMBL/GenBank/DDBJ whole genome shotgun (WGS) entry which is preliminary data.</text>
</comment>
<dbReference type="InterPro" id="IPR001752">
    <property type="entry name" value="Kinesin_motor_dom"/>
</dbReference>
<dbReference type="InterPro" id="IPR027417">
    <property type="entry name" value="P-loop_NTPase"/>
</dbReference>
<dbReference type="GO" id="GO:0005874">
    <property type="term" value="C:microtubule"/>
    <property type="evidence" value="ECO:0007669"/>
    <property type="project" value="UniProtKB-KW"/>
</dbReference>
<dbReference type="PROSITE" id="PS00411">
    <property type="entry name" value="KINESIN_MOTOR_1"/>
    <property type="match status" value="1"/>
</dbReference>
<dbReference type="PROSITE" id="PS50067">
    <property type="entry name" value="KINESIN_MOTOR_2"/>
    <property type="match status" value="1"/>
</dbReference>
<keyword evidence="3 6" id="KW-0067">ATP-binding</keyword>
<keyword evidence="1 7" id="KW-0493">Microtubule</keyword>
<evidence type="ECO:0000256" key="6">
    <source>
        <dbReference type="PROSITE-ProRule" id="PRU00283"/>
    </source>
</evidence>
<proteinExistence type="inferred from homology"/>
<dbReference type="PANTHER" id="PTHR47968:SF36">
    <property type="entry name" value="KINESIN HEAVY CHAIN ISOFORM X1"/>
    <property type="match status" value="1"/>
</dbReference>
<gene>
    <name evidence="10" type="primary">kin</name>
    <name evidence="10" type="ORF">SNAT2548_LOCUS15891</name>
</gene>
<keyword evidence="4" id="KW-0175">Coiled coil</keyword>
<accession>A0A812N4Q6</accession>
<dbReference type="PRINTS" id="PR00380">
    <property type="entry name" value="KINESINHEAVY"/>
</dbReference>
<keyword evidence="5 6" id="KW-0505">Motor protein</keyword>
<dbReference type="CDD" id="cd00106">
    <property type="entry name" value="KISc"/>
    <property type="match status" value="1"/>
</dbReference>
<feature type="region of interest" description="Disordered" evidence="8">
    <location>
        <begin position="1"/>
        <end position="54"/>
    </location>
</feature>
<dbReference type="GO" id="GO:0005524">
    <property type="term" value="F:ATP binding"/>
    <property type="evidence" value="ECO:0007669"/>
    <property type="project" value="UniProtKB-UniRule"/>
</dbReference>
<evidence type="ECO:0000256" key="3">
    <source>
        <dbReference type="ARBA" id="ARBA00022840"/>
    </source>
</evidence>
<feature type="compositionally biased region" description="Polar residues" evidence="8">
    <location>
        <begin position="27"/>
        <end position="40"/>
    </location>
</feature>
<dbReference type="OrthoDB" id="446098at2759"/>
<feature type="compositionally biased region" description="Low complexity" evidence="8">
    <location>
        <begin position="1"/>
        <end position="20"/>
    </location>
</feature>
<evidence type="ECO:0000313" key="11">
    <source>
        <dbReference type="Proteomes" id="UP000604046"/>
    </source>
</evidence>
<sequence>MAVCTPPGSSGTATTAATASIHREDSASSSVDVAQPCETQASHKDKAAGRSGSETNVRVVARFRPPVTDEEFNDQPVFLLRPGDNSNAIDTGVAENATVESQDGRWTFEFDTAFSEEASQQVVYDRIGRPAVQDVLAGYNGTILTYGQTGSGKTFTLFGPSFTEQELRGLAPRAAEQLVQECLERPSELEQISICCTFLEIYRERMRDLLHPSNQSLRIKEIPQRGLIVDGLTQDEIKSTKDVFKALNAGNAWRSVAATRRNLYSSRSHAIFTLYVSRRSASGSNVRERSGKLSLVDLAGSERVCRSHCVGETLEEAKKINSSLTALGKVIDALVERRGHVPYRDSTLTRVLEEALGGNSRTTLMVAASACAQYLDETICSLRFASRAQKVSNFAQVNFVYTAEELLPLVSQLQRELAAARRELAAQEWFDRLCRCILLSWGRKNY</sequence>
<dbReference type="InterPro" id="IPR027640">
    <property type="entry name" value="Kinesin-like_fam"/>
</dbReference>
<reference evidence="10" key="1">
    <citation type="submission" date="2021-02" db="EMBL/GenBank/DDBJ databases">
        <authorList>
            <person name="Dougan E. K."/>
            <person name="Rhodes N."/>
            <person name="Thang M."/>
            <person name="Chan C."/>
        </authorList>
    </citation>
    <scope>NUCLEOTIDE SEQUENCE</scope>
</reference>
<evidence type="ECO:0000256" key="8">
    <source>
        <dbReference type="SAM" id="MobiDB-lite"/>
    </source>
</evidence>
<dbReference type="Pfam" id="PF00225">
    <property type="entry name" value="Kinesin"/>
    <property type="match status" value="1"/>
</dbReference>
<dbReference type="AlphaFoldDB" id="A0A812N4Q6"/>
<keyword evidence="2 6" id="KW-0547">Nucleotide-binding</keyword>
<protein>
    <recommendedName>
        <fullName evidence="7">Kinesin-like protein</fullName>
    </recommendedName>
</protein>
<evidence type="ECO:0000256" key="5">
    <source>
        <dbReference type="ARBA" id="ARBA00023175"/>
    </source>
</evidence>
<evidence type="ECO:0000259" key="9">
    <source>
        <dbReference type="PROSITE" id="PS50067"/>
    </source>
</evidence>
<evidence type="ECO:0000256" key="1">
    <source>
        <dbReference type="ARBA" id="ARBA00022701"/>
    </source>
</evidence>
<dbReference type="InterPro" id="IPR036961">
    <property type="entry name" value="Kinesin_motor_dom_sf"/>
</dbReference>
<feature type="binding site" evidence="6">
    <location>
        <begin position="147"/>
        <end position="154"/>
    </location>
    <ligand>
        <name>ATP</name>
        <dbReference type="ChEBI" id="CHEBI:30616"/>
    </ligand>
</feature>
<name>A0A812N4Q6_9DINO</name>
<dbReference type="SUPFAM" id="SSF52540">
    <property type="entry name" value="P-loop containing nucleoside triphosphate hydrolases"/>
    <property type="match status" value="1"/>
</dbReference>